<dbReference type="Pfam" id="PF14388">
    <property type="entry name" value="DUF4419"/>
    <property type="match status" value="1"/>
</dbReference>
<evidence type="ECO:0000313" key="2">
    <source>
        <dbReference type="Proteomes" id="UP000789570"/>
    </source>
</evidence>
<proteinExistence type="predicted"/>
<accession>A0A9N9DPV5</accession>
<keyword evidence="2" id="KW-1185">Reference proteome</keyword>
<dbReference type="InterPro" id="IPR025533">
    <property type="entry name" value="DUF4419"/>
</dbReference>
<protein>
    <submittedName>
        <fullName evidence="1">4614_t:CDS:1</fullName>
    </submittedName>
</protein>
<evidence type="ECO:0000313" key="1">
    <source>
        <dbReference type="EMBL" id="CAG8646418.1"/>
    </source>
</evidence>
<reference evidence="1" key="1">
    <citation type="submission" date="2021-06" db="EMBL/GenBank/DDBJ databases">
        <authorList>
            <person name="Kallberg Y."/>
            <person name="Tangrot J."/>
            <person name="Rosling A."/>
        </authorList>
    </citation>
    <scope>NUCLEOTIDE SEQUENCE</scope>
    <source>
        <strain evidence="1">UK204</strain>
    </source>
</reference>
<dbReference type="OrthoDB" id="2383553at2759"/>
<gene>
    <name evidence="1" type="ORF">FCALED_LOCUS10834</name>
</gene>
<dbReference type="AlphaFoldDB" id="A0A9N9DPV5"/>
<organism evidence="1 2">
    <name type="scientific">Funneliformis caledonium</name>
    <dbReference type="NCBI Taxonomy" id="1117310"/>
    <lineage>
        <taxon>Eukaryota</taxon>
        <taxon>Fungi</taxon>
        <taxon>Fungi incertae sedis</taxon>
        <taxon>Mucoromycota</taxon>
        <taxon>Glomeromycotina</taxon>
        <taxon>Glomeromycetes</taxon>
        <taxon>Glomerales</taxon>
        <taxon>Glomeraceae</taxon>
        <taxon>Funneliformis</taxon>
    </lineage>
</organism>
<dbReference type="EMBL" id="CAJVPQ010004190">
    <property type="protein sequence ID" value="CAG8646418.1"/>
    <property type="molecule type" value="Genomic_DNA"/>
</dbReference>
<comment type="caution">
    <text evidence="1">The sequence shown here is derived from an EMBL/GenBank/DDBJ whole genome shotgun (WGS) entry which is preliminary data.</text>
</comment>
<sequence>MTFHGMSATILHVYNYHQHLRLSPDDIWLTIAQGSYRSFGYGCIPFTTDTGLYLKLIAEFLGAQQELLENSNEVNVSPVIKLRRKMFTKFNKVCYYLIS</sequence>
<dbReference type="Proteomes" id="UP000789570">
    <property type="component" value="Unassembled WGS sequence"/>
</dbReference>
<name>A0A9N9DPV5_9GLOM</name>